<dbReference type="GO" id="GO:0005524">
    <property type="term" value="F:ATP binding"/>
    <property type="evidence" value="ECO:0007669"/>
    <property type="project" value="UniProtKB-KW"/>
</dbReference>
<organism evidence="8 9">
    <name type="scientific">Sphagnurus paluster</name>
    <dbReference type="NCBI Taxonomy" id="117069"/>
    <lineage>
        <taxon>Eukaryota</taxon>
        <taxon>Fungi</taxon>
        <taxon>Dikarya</taxon>
        <taxon>Basidiomycota</taxon>
        <taxon>Agaricomycotina</taxon>
        <taxon>Agaricomycetes</taxon>
        <taxon>Agaricomycetidae</taxon>
        <taxon>Agaricales</taxon>
        <taxon>Tricholomatineae</taxon>
        <taxon>Lyophyllaceae</taxon>
        <taxon>Sphagnurus</taxon>
    </lineage>
</organism>
<evidence type="ECO:0000256" key="3">
    <source>
        <dbReference type="ARBA" id="ARBA00022741"/>
    </source>
</evidence>
<dbReference type="SUPFAM" id="SSF56112">
    <property type="entry name" value="Protein kinase-like (PK-like)"/>
    <property type="match status" value="1"/>
</dbReference>
<dbReference type="AlphaFoldDB" id="A0A9P7FX51"/>
<dbReference type="PANTHER" id="PTHR24351">
    <property type="entry name" value="RIBOSOMAL PROTEIN S6 KINASE"/>
    <property type="match status" value="1"/>
</dbReference>
<evidence type="ECO:0000256" key="4">
    <source>
        <dbReference type="ARBA" id="ARBA00022777"/>
    </source>
</evidence>
<dbReference type="Gene3D" id="1.10.510.10">
    <property type="entry name" value="Transferase(Phosphotransferase) domain 1"/>
    <property type="match status" value="1"/>
</dbReference>
<gene>
    <name evidence="8" type="ORF">H0H81_000038</name>
</gene>
<evidence type="ECO:0000259" key="7">
    <source>
        <dbReference type="PROSITE" id="PS50011"/>
    </source>
</evidence>
<accession>A0A9P7FX51</accession>
<evidence type="ECO:0000313" key="9">
    <source>
        <dbReference type="Proteomes" id="UP000717328"/>
    </source>
</evidence>
<name>A0A9P7FX51_9AGAR</name>
<dbReference type="InterPro" id="IPR011009">
    <property type="entry name" value="Kinase-like_dom_sf"/>
</dbReference>
<keyword evidence="9" id="KW-1185">Reference proteome</keyword>
<keyword evidence="1" id="KW-0723">Serine/threonine-protein kinase</keyword>
<evidence type="ECO:0000256" key="6">
    <source>
        <dbReference type="SAM" id="MobiDB-lite"/>
    </source>
</evidence>
<keyword evidence="4" id="KW-0418">Kinase</keyword>
<dbReference type="Proteomes" id="UP000717328">
    <property type="component" value="Unassembled WGS sequence"/>
</dbReference>
<evidence type="ECO:0000313" key="8">
    <source>
        <dbReference type="EMBL" id="KAG5639758.1"/>
    </source>
</evidence>
<proteinExistence type="predicted"/>
<evidence type="ECO:0000256" key="5">
    <source>
        <dbReference type="ARBA" id="ARBA00022840"/>
    </source>
</evidence>
<dbReference type="OrthoDB" id="10252171at2759"/>
<evidence type="ECO:0000256" key="1">
    <source>
        <dbReference type="ARBA" id="ARBA00022527"/>
    </source>
</evidence>
<dbReference type="GO" id="GO:0004674">
    <property type="term" value="F:protein serine/threonine kinase activity"/>
    <property type="evidence" value="ECO:0007669"/>
    <property type="project" value="UniProtKB-KW"/>
</dbReference>
<feature type="compositionally biased region" description="Acidic residues" evidence="6">
    <location>
        <begin position="203"/>
        <end position="214"/>
    </location>
</feature>
<reference evidence="8" key="2">
    <citation type="submission" date="2021-10" db="EMBL/GenBank/DDBJ databases">
        <title>Phylogenomics reveals ancestral predisposition of the termite-cultivated fungus Termitomyces towards a domesticated lifestyle.</title>
        <authorList>
            <person name="Auxier B."/>
            <person name="Grum-Grzhimaylo A."/>
            <person name="Cardenas M.E."/>
            <person name="Lodge J.D."/>
            <person name="Laessoe T."/>
            <person name="Pedersen O."/>
            <person name="Smith M.E."/>
            <person name="Kuyper T.W."/>
            <person name="Franco-Molano E.A."/>
            <person name="Baroni T.J."/>
            <person name="Aanen D.K."/>
        </authorList>
    </citation>
    <scope>NUCLEOTIDE SEQUENCE</scope>
    <source>
        <strain evidence="8">D49</strain>
    </source>
</reference>
<comment type="caution">
    <text evidence="8">The sequence shown here is derived from an EMBL/GenBank/DDBJ whole genome shotgun (WGS) entry which is preliminary data.</text>
</comment>
<sequence length="415" mass="46632">MVSFAGHAVIGDFGAATKMPLFEGGASECSHSDLPTELRRQDQKYGPIVLQPEDFVTFTPLYAAPELRERTIEGLVIYDERSDWWSLGVLLYELVTGTVPFVFPGGSDALRGRRSNGDRSLALGELQVPSGSSTCDWRSHLEDLLKSLLSAHPSNRLSWPDIKGCAFLEPIEELWDDIAQLKYPPCPDPPTAYVDSDTRLTVEQEEEAEGEAETDSYSLPNTTRSAQLSHFSSDKLHDSSIQAGLSFDNPFRSSLQISLLPLWYPPISQPLDDSQSEDESILQPMPSSASLWWTEHGPESTEAFIVPDLQPSESRNDYFDSPPMLLSPFSSRSLLRLPKGASSDFQHARCQEGVYSRSLIFSDLVPERITISLLEAMDKRDQVAETRDVEKGQVFSRPRQRDTAFRRVWKRFLPW</sequence>
<dbReference type="Pfam" id="PF00069">
    <property type="entry name" value="Pkinase"/>
    <property type="match status" value="1"/>
</dbReference>
<feature type="region of interest" description="Disordered" evidence="6">
    <location>
        <begin position="201"/>
        <end position="221"/>
    </location>
</feature>
<evidence type="ECO:0000256" key="2">
    <source>
        <dbReference type="ARBA" id="ARBA00022679"/>
    </source>
</evidence>
<protein>
    <recommendedName>
        <fullName evidence="7">Protein kinase domain-containing protein</fullName>
    </recommendedName>
</protein>
<keyword evidence="5" id="KW-0067">ATP-binding</keyword>
<keyword evidence="2" id="KW-0808">Transferase</keyword>
<keyword evidence="3" id="KW-0547">Nucleotide-binding</keyword>
<dbReference type="PROSITE" id="PS50011">
    <property type="entry name" value="PROTEIN_KINASE_DOM"/>
    <property type="match status" value="1"/>
</dbReference>
<dbReference type="InterPro" id="IPR000719">
    <property type="entry name" value="Prot_kinase_dom"/>
</dbReference>
<reference evidence="8" key="1">
    <citation type="submission" date="2021-02" db="EMBL/GenBank/DDBJ databases">
        <authorList>
            <person name="Nieuwenhuis M."/>
            <person name="Van De Peppel L.J.J."/>
        </authorList>
    </citation>
    <scope>NUCLEOTIDE SEQUENCE</scope>
    <source>
        <strain evidence="8">D49</strain>
    </source>
</reference>
<dbReference type="EMBL" id="JABCKI010005714">
    <property type="protein sequence ID" value="KAG5639758.1"/>
    <property type="molecule type" value="Genomic_DNA"/>
</dbReference>
<feature type="domain" description="Protein kinase" evidence="7">
    <location>
        <begin position="1"/>
        <end position="168"/>
    </location>
</feature>